<dbReference type="Proteomes" id="UP000603141">
    <property type="component" value="Unassembled WGS sequence"/>
</dbReference>
<dbReference type="AlphaFoldDB" id="A0A934S740"/>
<evidence type="ECO:0000256" key="2">
    <source>
        <dbReference type="ARBA" id="ARBA00022475"/>
    </source>
</evidence>
<sequence>MSVEWKRRFWSTTISGYIGVVLRLLLGLILFRQMFSELTSAEFGFWALLWSLFGYGILLDFGFGFTAQKAVAEKTAVGDTPGLSRLLSTIFWTYVFMSLVLLTIFLCIRSPFLKGMSVHPEDMSEFGQAYLVFFIGLSIMFPLGLFPEILRGLQRSDLANWIGIGSTLLNFSFILWGLKADWPFPVLMGASVITSAMQNLAAAIISVRKLPGLSLSPRLFDWRSVRVQMGFSLVAYLITFSNLVMAKSDQLVISLTIGVSAVVIYQAGFKMGEMLNTFSVQLQGMLSPAAASLRASGDDEGLKQLLMQSSRITFLLVTPLYVLSAVYLEPLISILTGMKSVPHSTWWIGQVLLLAVYSSQLTNSCSKRVMMMCGKEKKLLAMSIGDALANVVLSIILAYQFGVLGVSIGTLVPTMLVGWFWIVPLTLKTLDVKFFDFIKFHFQGTTLPLLAFGVVIAALVIWIPAARDSDFIALGWRGIICMVPLMILGFPTIRSITR</sequence>
<feature type="transmembrane region" description="Helical" evidence="6">
    <location>
        <begin position="379"/>
        <end position="399"/>
    </location>
</feature>
<accession>A0A934S740</accession>
<evidence type="ECO:0000256" key="6">
    <source>
        <dbReference type="SAM" id="Phobius"/>
    </source>
</evidence>
<feature type="transmembrane region" description="Helical" evidence="6">
    <location>
        <begin position="471"/>
        <end position="493"/>
    </location>
</feature>
<reference evidence="7" key="1">
    <citation type="submission" date="2021-01" db="EMBL/GenBank/DDBJ databases">
        <title>Modified the classification status of verrucomicrobia.</title>
        <authorList>
            <person name="Feng X."/>
        </authorList>
    </citation>
    <scope>NUCLEOTIDE SEQUENCE</scope>
    <source>
        <strain evidence="7">KCTC 22041</strain>
    </source>
</reference>
<dbReference type="PANTHER" id="PTHR30250">
    <property type="entry name" value="PST FAMILY PREDICTED COLANIC ACID TRANSPORTER"/>
    <property type="match status" value="1"/>
</dbReference>
<feature type="transmembrane region" description="Helical" evidence="6">
    <location>
        <begin position="341"/>
        <end position="358"/>
    </location>
</feature>
<dbReference type="EMBL" id="JAENIJ010000010">
    <property type="protein sequence ID" value="MBK1882419.1"/>
    <property type="molecule type" value="Genomic_DNA"/>
</dbReference>
<dbReference type="GO" id="GO:0005886">
    <property type="term" value="C:plasma membrane"/>
    <property type="evidence" value="ECO:0007669"/>
    <property type="project" value="UniProtKB-SubCell"/>
</dbReference>
<feature type="transmembrane region" description="Helical" evidence="6">
    <location>
        <begin position="227"/>
        <end position="245"/>
    </location>
</feature>
<feature type="transmembrane region" description="Helical" evidence="6">
    <location>
        <begin position="86"/>
        <end position="106"/>
    </location>
</feature>
<dbReference type="Pfam" id="PF13440">
    <property type="entry name" value="Polysacc_synt_3"/>
    <property type="match status" value="1"/>
</dbReference>
<comment type="subcellular location">
    <subcellularLocation>
        <location evidence="1">Cell membrane</location>
        <topology evidence="1">Multi-pass membrane protein</topology>
    </subcellularLocation>
</comment>
<feature type="transmembrane region" description="Helical" evidence="6">
    <location>
        <begin position="158"/>
        <end position="178"/>
    </location>
</feature>
<evidence type="ECO:0000256" key="1">
    <source>
        <dbReference type="ARBA" id="ARBA00004651"/>
    </source>
</evidence>
<feature type="transmembrane region" description="Helical" evidence="6">
    <location>
        <begin position="312"/>
        <end position="335"/>
    </location>
</feature>
<feature type="transmembrane region" description="Helical" evidence="6">
    <location>
        <begin position="12"/>
        <end position="31"/>
    </location>
</feature>
<name>A0A934S740_9BACT</name>
<evidence type="ECO:0000256" key="4">
    <source>
        <dbReference type="ARBA" id="ARBA00022989"/>
    </source>
</evidence>
<feature type="transmembrane region" description="Helical" evidence="6">
    <location>
        <begin position="447"/>
        <end position="465"/>
    </location>
</feature>
<evidence type="ECO:0000313" key="7">
    <source>
        <dbReference type="EMBL" id="MBK1882419.1"/>
    </source>
</evidence>
<dbReference type="PANTHER" id="PTHR30250:SF26">
    <property type="entry name" value="PSMA PROTEIN"/>
    <property type="match status" value="1"/>
</dbReference>
<evidence type="ECO:0000256" key="3">
    <source>
        <dbReference type="ARBA" id="ARBA00022692"/>
    </source>
</evidence>
<dbReference type="RefSeq" id="WP_200269538.1">
    <property type="nucleotide sequence ID" value="NZ_JAENIJ010000010.1"/>
</dbReference>
<keyword evidence="2" id="KW-1003">Cell membrane</keyword>
<feature type="transmembrane region" description="Helical" evidence="6">
    <location>
        <begin position="126"/>
        <end position="146"/>
    </location>
</feature>
<feature type="transmembrane region" description="Helical" evidence="6">
    <location>
        <begin position="405"/>
        <end position="427"/>
    </location>
</feature>
<keyword evidence="8" id="KW-1185">Reference proteome</keyword>
<protein>
    <submittedName>
        <fullName evidence="7">Oligosaccharide flippase family protein</fullName>
    </submittedName>
</protein>
<organism evidence="7 8">
    <name type="scientific">Luteolibacter pohnpeiensis</name>
    <dbReference type="NCBI Taxonomy" id="454153"/>
    <lineage>
        <taxon>Bacteria</taxon>
        <taxon>Pseudomonadati</taxon>
        <taxon>Verrucomicrobiota</taxon>
        <taxon>Verrucomicrobiia</taxon>
        <taxon>Verrucomicrobiales</taxon>
        <taxon>Verrucomicrobiaceae</taxon>
        <taxon>Luteolibacter</taxon>
    </lineage>
</organism>
<evidence type="ECO:0000313" key="8">
    <source>
        <dbReference type="Proteomes" id="UP000603141"/>
    </source>
</evidence>
<gene>
    <name evidence="7" type="ORF">JIN85_08335</name>
</gene>
<proteinExistence type="predicted"/>
<feature type="transmembrane region" description="Helical" evidence="6">
    <location>
        <begin position="251"/>
        <end position="269"/>
    </location>
</feature>
<keyword evidence="5 6" id="KW-0472">Membrane</keyword>
<dbReference type="InterPro" id="IPR050833">
    <property type="entry name" value="Poly_Biosynth_Transport"/>
</dbReference>
<feature type="transmembrane region" description="Helical" evidence="6">
    <location>
        <begin position="43"/>
        <end position="65"/>
    </location>
</feature>
<evidence type="ECO:0000256" key="5">
    <source>
        <dbReference type="ARBA" id="ARBA00023136"/>
    </source>
</evidence>
<keyword evidence="4 6" id="KW-1133">Transmembrane helix</keyword>
<comment type="caution">
    <text evidence="7">The sequence shown here is derived from an EMBL/GenBank/DDBJ whole genome shotgun (WGS) entry which is preliminary data.</text>
</comment>
<feature type="transmembrane region" description="Helical" evidence="6">
    <location>
        <begin position="184"/>
        <end position="207"/>
    </location>
</feature>
<keyword evidence="3 6" id="KW-0812">Transmembrane</keyword>